<evidence type="ECO:0000313" key="3">
    <source>
        <dbReference type="Proteomes" id="UP000268016"/>
    </source>
</evidence>
<organism evidence="2 3">
    <name type="scientific">Histidinibacterium lentulum</name>
    <dbReference type="NCBI Taxonomy" id="2480588"/>
    <lineage>
        <taxon>Bacteria</taxon>
        <taxon>Pseudomonadati</taxon>
        <taxon>Pseudomonadota</taxon>
        <taxon>Alphaproteobacteria</taxon>
        <taxon>Rhodobacterales</taxon>
        <taxon>Paracoccaceae</taxon>
        <taxon>Histidinibacterium</taxon>
    </lineage>
</organism>
<protein>
    <submittedName>
        <fullName evidence="2">Histidine phosphotransferase</fullName>
    </submittedName>
</protein>
<dbReference type="OrthoDB" id="9803702at2"/>
<dbReference type="Gene3D" id="1.10.287.130">
    <property type="match status" value="1"/>
</dbReference>
<dbReference type="Gene3D" id="3.30.565.10">
    <property type="entry name" value="Histidine kinase-like ATPase, C-terminal domain"/>
    <property type="match status" value="1"/>
</dbReference>
<dbReference type="InterPro" id="IPR036890">
    <property type="entry name" value="HATPase_C_sf"/>
</dbReference>
<evidence type="ECO:0000313" key="2">
    <source>
        <dbReference type="EMBL" id="ROU04057.1"/>
    </source>
</evidence>
<reference evidence="2 3" key="1">
    <citation type="submission" date="2018-10" db="EMBL/GenBank/DDBJ databases">
        <title>Histidinibacterium lentulum gen. nov., sp. nov., a marine bacterium from the culture broth of Picochlorum sp. 122.</title>
        <authorList>
            <person name="Wang G."/>
        </authorList>
    </citation>
    <scope>NUCLEOTIDE SEQUENCE [LARGE SCALE GENOMIC DNA]</scope>
    <source>
        <strain evidence="2 3">B17</strain>
    </source>
</reference>
<dbReference type="Pfam" id="PF10090">
    <property type="entry name" value="HPTransfase"/>
    <property type="match status" value="1"/>
</dbReference>
<keyword evidence="3" id="KW-1185">Reference proteome</keyword>
<dbReference type="RefSeq" id="WP_123640465.1">
    <property type="nucleotide sequence ID" value="NZ_ML119081.1"/>
</dbReference>
<keyword evidence="2" id="KW-0808">Transferase</keyword>
<dbReference type="Proteomes" id="UP000268016">
    <property type="component" value="Unassembled WGS sequence"/>
</dbReference>
<dbReference type="AlphaFoldDB" id="A0A3N2R9F9"/>
<comment type="caution">
    <text evidence="2">The sequence shown here is derived from an EMBL/GenBank/DDBJ whole genome shotgun (WGS) entry which is preliminary data.</text>
</comment>
<accession>A0A3N2R9F9</accession>
<dbReference type="EMBL" id="RDRB01000001">
    <property type="protein sequence ID" value="ROU04057.1"/>
    <property type="molecule type" value="Genomic_DNA"/>
</dbReference>
<name>A0A3N2R9F9_9RHOB</name>
<gene>
    <name evidence="2" type="ORF">EAT49_01250</name>
</gene>
<dbReference type="GO" id="GO:0016740">
    <property type="term" value="F:transferase activity"/>
    <property type="evidence" value="ECO:0007669"/>
    <property type="project" value="UniProtKB-KW"/>
</dbReference>
<dbReference type="InterPro" id="IPR018762">
    <property type="entry name" value="ChpT_C"/>
</dbReference>
<feature type="domain" description="Histidine phosphotransferase ChpT C-terminal" evidence="1">
    <location>
        <begin position="74"/>
        <end position="189"/>
    </location>
</feature>
<evidence type="ECO:0000259" key="1">
    <source>
        <dbReference type="Pfam" id="PF10090"/>
    </source>
</evidence>
<sequence length="196" mass="20587">MMDRDLTALVASRICHDLISPLGAIGNGLELIQLSCGTSPELDLINASVTHARARIRLFRLAFGAGNGQLIDNRDVQGMLQDLGHGTRLTYRWSVSEAAPRAEIKAALLAMLCVETALPRGGTVGAQLFGGHWRISGEGPALRVDPAAFGVLSDETDGSTITPAGIQFLLLPAATKAIGRTLSVVRGGDTDLGISF</sequence>
<proteinExistence type="predicted"/>